<evidence type="ECO:0000313" key="4">
    <source>
        <dbReference type="Proteomes" id="UP000325440"/>
    </source>
</evidence>
<dbReference type="InterPro" id="IPR056565">
    <property type="entry name" value="Fn3_ATF7IP"/>
</dbReference>
<feature type="compositionally biased region" description="Basic and acidic residues" evidence="1">
    <location>
        <begin position="188"/>
        <end position="200"/>
    </location>
</feature>
<feature type="compositionally biased region" description="Polar residues" evidence="1">
    <location>
        <begin position="146"/>
        <end position="161"/>
    </location>
</feature>
<evidence type="ECO:0000313" key="3">
    <source>
        <dbReference type="EMBL" id="VVC25395.1"/>
    </source>
</evidence>
<dbReference type="PANTHER" id="PTHR23210:SF26">
    <property type="entry name" value="ACTIVATING TRANSCRIPTION FACTOR 7-INTERACTING PROTEIN 1"/>
    <property type="match status" value="1"/>
</dbReference>
<feature type="compositionally biased region" description="Basic and acidic residues" evidence="1">
    <location>
        <begin position="162"/>
        <end position="174"/>
    </location>
</feature>
<feature type="compositionally biased region" description="Basic and acidic residues" evidence="1">
    <location>
        <begin position="214"/>
        <end position="223"/>
    </location>
</feature>
<feature type="domain" description="Fibronectin type-III" evidence="2">
    <location>
        <begin position="1007"/>
        <end position="1112"/>
    </location>
</feature>
<name>A0A5E4M2S9_9HEMI</name>
<feature type="compositionally biased region" description="Basic and acidic residues" evidence="1">
    <location>
        <begin position="1"/>
        <end position="10"/>
    </location>
</feature>
<organism evidence="3 4">
    <name type="scientific">Cinara cedri</name>
    <dbReference type="NCBI Taxonomy" id="506608"/>
    <lineage>
        <taxon>Eukaryota</taxon>
        <taxon>Metazoa</taxon>
        <taxon>Ecdysozoa</taxon>
        <taxon>Arthropoda</taxon>
        <taxon>Hexapoda</taxon>
        <taxon>Insecta</taxon>
        <taxon>Pterygota</taxon>
        <taxon>Neoptera</taxon>
        <taxon>Paraneoptera</taxon>
        <taxon>Hemiptera</taxon>
        <taxon>Sternorrhyncha</taxon>
        <taxon>Aphidomorpha</taxon>
        <taxon>Aphidoidea</taxon>
        <taxon>Aphididae</taxon>
        <taxon>Lachninae</taxon>
        <taxon>Cinara</taxon>
    </lineage>
</organism>
<dbReference type="InterPro" id="IPR003961">
    <property type="entry name" value="FN3_dom"/>
</dbReference>
<evidence type="ECO:0000259" key="2">
    <source>
        <dbReference type="PROSITE" id="PS50853"/>
    </source>
</evidence>
<dbReference type="AlphaFoldDB" id="A0A5E4M2S9"/>
<dbReference type="PANTHER" id="PTHR23210">
    <property type="entry name" value="ACTIVATING TRANSCRIPTION FACTOR 7 INTERACTING PROTEIN"/>
    <property type="match status" value="1"/>
</dbReference>
<feature type="compositionally biased region" description="Basic residues" evidence="1">
    <location>
        <begin position="81"/>
        <end position="91"/>
    </location>
</feature>
<feature type="region of interest" description="Disordered" evidence="1">
    <location>
        <begin position="1"/>
        <end position="224"/>
    </location>
</feature>
<reference evidence="3 4" key="1">
    <citation type="submission" date="2019-08" db="EMBL/GenBank/DDBJ databases">
        <authorList>
            <person name="Alioto T."/>
            <person name="Alioto T."/>
            <person name="Gomez Garrido J."/>
        </authorList>
    </citation>
    <scope>NUCLEOTIDE SEQUENCE [LARGE SCALE GENOMIC DNA]</scope>
</reference>
<sequence>MSKKHGEDSKRKLKNNIINDAPRRSLTVNDVSTNGLKRPLTSDNNNGGKKKKLRTTINSGGKQEGSTEDNNTEKQSQNSNKTRKNGKKKSKGEKIGVNNPKNPIANTVKKNVIGKHKKKDKNRIKKTPSKIIGTESVEHNKKEIGSASSIKKTPSKTNGTESVEHNKKEIDSASKIRKTPSKTNGTESVEHNKKEIDSANKIRKTPSKTNGTESIEHDKKEIDSASSIKKTLSKVNENESVEDSKIINETSFPMKNETMSSYNLLEIEKSYFIEDNKSSENSSTSVVKSPAKTDNLNKTNTKKFEITNIENNSNDFVLNNNGKETTFNYKTIMVTDSDNIDSSIIVTELPKNIKTNLVTELCENSNSSKVTELSIDSSSTDIDITENIEANTETDSFYHNNDPIVIVVPNKLNANDNPKTNKLTDQVDENDIEIIDLETSNDSCDVCPVDECDSQIMADCINGLRKIDKTVFPHLMRLFANKQAGFEQFEALCTVKIMEYMTDRFNPGRMRSEIQAINNREHSWLMKYAILAKQMREIKAVVKLHTHELKLNKPSKPHLVQRTVGLQAVICSKEPNTKSNNTETSVDASPQTIDITIDESDPIVDITNTDIGTQFCDDNDPVEGLTDSDDVISFSEVLDDTPSTTEITLKDMPSTSKTLTGMMPSTANTLTGMMPSTANTLTGMMPSTTKTLTGMMPLTSITLNGMKPLTSITLTGMKPSTSKTLTDMIPSTSKTLIGMMPSASKTLIDGMMPSTSKTLTIMMPSTSKKLTGMMPSTSKTLIDGMMPSTSKILENTTPKKQVQSPTNVFRISPIVIKKAVPPAVPINSINNVILNNSTIDLTNEDGSETSNEYTLNKSPIQTVQASGSPSKRLSTNVSSQYLPSNLGYIELSQVSNCIVRTTNAGARVSTVANLNIPKPHHPQPFVFNNGRLVPVAITSRRARSGNVTYSTLQLQSQRNGQVTSAQTRQNKTLQPVPPAIPIVNLEHPAPLPPIPHQRSLPTWKKLPPSPKVTITRTTQSSRALVLSWNMPAMNKAFATVNSYQIFAYHELDNEPAKTELWKKIGDVNALPLPMACSLTQFKSGEKYHFAIRAVDSYHRTGPFSEPQHVFLS</sequence>
<dbReference type="GO" id="GO:0003712">
    <property type="term" value="F:transcription coregulator activity"/>
    <property type="evidence" value="ECO:0007669"/>
    <property type="project" value="TreeGrafter"/>
</dbReference>
<protein>
    <submittedName>
        <fullName evidence="3">Fibronectin type III,Immunoglobulin-like fold</fullName>
    </submittedName>
</protein>
<evidence type="ECO:0000256" key="1">
    <source>
        <dbReference type="SAM" id="MobiDB-lite"/>
    </source>
</evidence>
<dbReference type="OrthoDB" id="2434995at2759"/>
<dbReference type="PROSITE" id="PS50853">
    <property type="entry name" value="FN3"/>
    <property type="match status" value="1"/>
</dbReference>
<accession>A0A5E4M2S9</accession>
<dbReference type="InterPro" id="IPR013783">
    <property type="entry name" value="Ig-like_fold"/>
</dbReference>
<dbReference type="InterPro" id="IPR036116">
    <property type="entry name" value="FN3_sf"/>
</dbReference>
<proteinExistence type="predicted"/>
<dbReference type="Gene3D" id="2.60.40.10">
    <property type="entry name" value="Immunoglobulins"/>
    <property type="match status" value="1"/>
</dbReference>
<dbReference type="Proteomes" id="UP000325440">
    <property type="component" value="Unassembled WGS sequence"/>
</dbReference>
<dbReference type="EMBL" id="CABPRJ010000012">
    <property type="protein sequence ID" value="VVC25395.1"/>
    <property type="molecule type" value="Genomic_DNA"/>
</dbReference>
<keyword evidence="4" id="KW-1185">Reference proteome</keyword>
<feature type="compositionally biased region" description="Polar residues" evidence="1">
    <location>
        <begin position="26"/>
        <end position="47"/>
    </location>
</feature>
<dbReference type="Pfam" id="PF16794">
    <property type="entry name" value="fn3_4"/>
    <property type="match status" value="1"/>
</dbReference>
<dbReference type="GO" id="GO:0006355">
    <property type="term" value="P:regulation of DNA-templated transcription"/>
    <property type="evidence" value="ECO:0007669"/>
    <property type="project" value="TreeGrafter"/>
</dbReference>
<gene>
    <name evidence="3" type="ORF">CINCED_3A011025</name>
</gene>
<dbReference type="InterPro" id="IPR026085">
    <property type="entry name" value="ATF7-int"/>
</dbReference>
<dbReference type="SUPFAM" id="SSF49265">
    <property type="entry name" value="Fibronectin type III"/>
    <property type="match status" value="1"/>
</dbReference>
<feature type="compositionally biased region" description="Basic residues" evidence="1">
    <location>
        <begin position="112"/>
        <end position="128"/>
    </location>
</feature>
<dbReference type="GO" id="GO:0005634">
    <property type="term" value="C:nucleus"/>
    <property type="evidence" value="ECO:0007669"/>
    <property type="project" value="TreeGrafter"/>
</dbReference>
<dbReference type="GO" id="GO:0005667">
    <property type="term" value="C:transcription regulator complex"/>
    <property type="evidence" value="ECO:0007669"/>
    <property type="project" value="TreeGrafter"/>
</dbReference>